<dbReference type="PIRSF" id="PIRSF011396">
    <property type="entry name" value="Trp_halogenase"/>
    <property type="match status" value="1"/>
</dbReference>
<protein>
    <submittedName>
        <fullName evidence="1">Tryptophan 7-halogenase</fullName>
    </submittedName>
</protein>
<dbReference type="Proteomes" id="UP000824321">
    <property type="component" value="Chromosome"/>
</dbReference>
<dbReference type="InterPro" id="IPR036188">
    <property type="entry name" value="FAD/NAD-bd_sf"/>
</dbReference>
<dbReference type="PANTHER" id="PTHR43747">
    <property type="entry name" value="FAD-BINDING PROTEIN"/>
    <property type="match status" value="1"/>
</dbReference>
<evidence type="ECO:0000313" key="2">
    <source>
        <dbReference type="Proteomes" id="UP000824321"/>
    </source>
</evidence>
<evidence type="ECO:0000313" key="1">
    <source>
        <dbReference type="EMBL" id="QZD96603.1"/>
    </source>
</evidence>
<accession>A0ABX9ABK8</accession>
<dbReference type="EMBL" id="CP081294">
    <property type="protein sequence ID" value="QZD96603.1"/>
    <property type="molecule type" value="Genomic_DNA"/>
</dbReference>
<dbReference type="InterPro" id="IPR050816">
    <property type="entry name" value="Flavin-dep_Halogenase_NPB"/>
</dbReference>
<proteinExistence type="predicted"/>
<name>A0ABX9ABK8_9SPHN</name>
<gene>
    <name evidence="1" type="ORF">K3136_12320</name>
</gene>
<keyword evidence="2" id="KW-1185">Reference proteome</keyword>
<dbReference type="SUPFAM" id="SSF51905">
    <property type="entry name" value="FAD/NAD(P)-binding domain"/>
    <property type="match status" value="1"/>
</dbReference>
<organism evidence="1 2">
    <name type="scientific">Qipengyuania gelatinilytica</name>
    <dbReference type="NCBI Taxonomy" id="2867231"/>
    <lineage>
        <taxon>Bacteria</taxon>
        <taxon>Pseudomonadati</taxon>
        <taxon>Pseudomonadota</taxon>
        <taxon>Alphaproteobacteria</taxon>
        <taxon>Sphingomonadales</taxon>
        <taxon>Erythrobacteraceae</taxon>
        <taxon>Qipengyuania</taxon>
    </lineage>
</organism>
<dbReference type="InterPro" id="IPR006905">
    <property type="entry name" value="Flavin_halogenase"/>
</dbReference>
<reference evidence="1 2" key="1">
    <citation type="submission" date="2021-08" db="EMBL/GenBank/DDBJ databases">
        <title>Comparative Genomics Analysis of the Genus Qipengyuania Reveals Extensive Genetic Diversity and Metabolic Versatility, Including the Description of Fifteen Novel Species.</title>
        <authorList>
            <person name="Liu Y."/>
        </authorList>
    </citation>
    <scope>NUCLEOTIDE SEQUENCE [LARGE SCALE GENOMIC DNA]</scope>
    <source>
        <strain evidence="1 2">1NDH1</strain>
    </source>
</reference>
<sequence>MAAALLARFAPAHFEIELVESETIGTVGVGEATIPQIRHFNQALGIDEGEFLRETKGSFKLGIAFDGWMGDGHTYMHAFGQVGRAAGVLPFHQHWLRAKKLGHARTLDHYSLNEIAARALRMPGPGGPELPYAYHFDAGLYAAYLRRMAEGRGVTRTEGLIQSVERDSESGDIAALALDGERRIEADFFIDCTGFRALLIEGAMEAGFEDWSDVLPCDRAVAVPCSGGGDFTPYTRSIAREAGWQWRIPLQHRIGNGYVFSSAHLSEDEATITLLANLDGDADGSPRVLTFTTGKRRRQWVGNCLALGLAAGFMEPLESTSIHLVQSALARLLNLLSEGRPAPALVDHFNAQADFEWTRIRDFLVLHYWANGREGQPFWNAMRALELPGTLTDKLEQWRANGHIHREHEELFTEVAWFQVLAGQGVETQGYNPLADALPQNELVGLLANTEEQMVRAANAMPLHVEVLGKLVSQVRAKESVA</sequence>
<dbReference type="InterPro" id="IPR033856">
    <property type="entry name" value="Trp_halogen"/>
</dbReference>
<dbReference type="Gene3D" id="3.50.50.60">
    <property type="entry name" value="FAD/NAD(P)-binding domain"/>
    <property type="match status" value="1"/>
</dbReference>
<dbReference type="PANTHER" id="PTHR43747:SF4">
    <property type="entry name" value="FLAVIN-DEPENDENT TRYPTOPHAN HALOGENASE"/>
    <property type="match status" value="1"/>
</dbReference>
<dbReference type="Pfam" id="PF04820">
    <property type="entry name" value="Trp_halogenase"/>
    <property type="match status" value="1"/>
</dbReference>